<dbReference type="OrthoDB" id="525520at2759"/>
<dbReference type="Pfam" id="PF00416">
    <property type="entry name" value="Ribosomal_S13"/>
    <property type="match status" value="1"/>
</dbReference>
<dbReference type="InterPro" id="IPR018269">
    <property type="entry name" value="Ribosomal_uS13_CS"/>
</dbReference>
<dbReference type="AlphaFoldDB" id="A0A8J5XFP7"/>
<comment type="caution">
    <text evidence="5">The sequence shown here is derived from an EMBL/GenBank/DDBJ whole genome shotgun (WGS) entry which is preliminary data.</text>
</comment>
<protein>
    <recommendedName>
        <fullName evidence="7">Ribosomal protein S13</fullName>
    </recommendedName>
</protein>
<dbReference type="PANTHER" id="PTHR10871">
    <property type="entry name" value="30S RIBOSOMAL PROTEIN S13/40S RIBOSOMAL PROTEIN S18"/>
    <property type="match status" value="1"/>
</dbReference>
<sequence length="206" mass="22308">MIGRLIRRGATLAAAARRAPLSSSAGPAPAPVLGNAEAFDPLAELAGVRRILKLPAATLKPARPASARGSAPVRLEGFSIPPQRGALRGLTTIFGVGKFQASRLCAKAYLSESLQVAQWTNADIERLTAALQQMSSDEANAAAPAYLRFEYGARLRRRYGDDIQKLKSAGTYRGQRHTRGLPLRGQRTKSNARTSRRRQRYDVTAQ</sequence>
<evidence type="ECO:0000313" key="5">
    <source>
        <dbReference type="EMBL" id="KAG8464266.1"/>
    </source>
</evidence>
<evidence type="ECO:0008006" key="7">
    <source>
        <dbReference type="Google" id="ProtNLM"/>
    </source>
</evidence>
<dbReference type="GO" id="GO:0003735">
    <property type="term" value="F:structural constituent of ribosome"/>
    <property type="evidence" value="ECO:0007669"/>
    <property type="project" value="InterPro"/>
</dbReference>
<proteinExistence type="inferred from homology"/>
<keyword evidence="2" id="KW-0689">Ribosomal protein</keyword>
<dbReference type="InterPro" id="IPR010979">
    <property type="entry name" value="Ribosomal_uS13-like_H2TH"/>
</dbReference>
<dbReference type="Proteomes" id="UP000751190">
    <property type="component" value="Unassembled WGS sequence"/>
</dbReference>
<comment type="similarity">
    <text evidence="1">Belongs to the universal ribosomal protein uS13 family.</text>
</comment>
<dbReference type="InterPro" id="IPR027437">
    <property type="entry name" value="Rbsml_uS13_C"/>
</dbReference>
<evidence type="ECO:0000313" key="6">
    <source>
        <dbReference type="Proteomes" id="UP000751190"/>
    </source>
</evidence>
<evidence type="ECO:0000256" key="4">
    <source>
        <dbReference type="SAM" id="MobiDB-lite"/>
    </source>
</evidence>
<keyword evidence="6" id="KW-1185">Reference proteome</keyword>
<dbReference type="SUPFAM" id="SSF46946">
    <property type="entry name" value="S13-like H2TH domain"/>
    <property type="match status" value="1"/>
</dbReference>
<accession>A0A8J5XFP7</accession>
<dbReference type="Gene3D" id="1.10.8.50">
    <property type="match status" value="1"/>
</dbReference>
<keyword evidence="3" id="KW-0687">Ribonucleoprotein</keyword>
<dbReference type="PROSITE" id="PS50159">
    <property type="entry name" value="RIBOSOMAL_S13_2"/>
    <property type="match status" value="1"/>
</dbReference>
<dbReference type="PROSITE" id="PS00646">
    <property type="entry name" value="RIBOSOMAL_S13_1"/>
    <property type="match status" value="1"/>
</dbReference>
<dbReference type="EMBL" id="JAGTXO010000013">
    <property type="protein sequence ID" value="KAG8464266.1"/>
    <property type="molecule type" value="Genomic_DNA"/>
</dbReference>
<dbReference type="PANTHER" id="PTHR10871:SF1">
    <property type="entry name" value="SMALL RIBOSOMAL SUBUNIT PROTEIN US13M"/>
    <property type="match status" value="1"/>
</dbReference>
<dbReference type="Gene3D" id="4.10.910.10">
    <property type="entry name" value="30s ribosomal protein s13, domain 2"/>
    <property type="match status" value="1"/>
</dbReference>
<organism evidence="5 6">
    <name type="scientific">Diacronema lutheri</name>
    <name type="common">Unicellular marine alga</name>
    <name type="synonym">Monochrysis lutheri</name>
    <dbReference type="NCBI Taxonomy" id="2081491"/>
    <lineage>
        <taxon>Eukaryota</taxon>
        <taxon>Haptista</taxon>
        <taxon>Haptophyta</taxon>
        <taxon>Pavlovophyceae</taxon>
        <taxon>Pavlovales</taxon>
        <taxon>Pavlovaceae</taxon>
        <taxon>Diacronema</taxon>
    </lineage>
</organism>
<dbReference type="GO" id="GO:0015935">
    <property type="term" value="C:small ribosomal subunit"/>
    <property type="evidence" value="ECO:0007669"/>
    <property type="project" value="TreeGrafter"/>
</dbReference>
<evidence type="ECO:0000256" key="3">
    <source>
        <dbReference type="ARBA" id="ARBA00023274"/>
    </source>
</evidence>
<name>A0A8J5XFP7_DIALT</name>
<reference evidence="5" key="1">
    <citation type="submission" date="2021-05" db="EMBL/GenBank/DDBJ databases">
        <title>The genome of the haptophyte Pavlova lutheri (Diacronema luteri, Pavlovales) - a model for lipid biosynthesis in eukaryotic algae.</title>
        <authorList>
            <person name="Hulatt C.J."/>
            <person name="Posewitz M.C."/>
        </authorList>
    </citation>
    <scope>NUCLEOTIDE SEQUENCE</scope>
    <source>
        <strain evidence="5">NIVA-4/92</strain>
    </source>
</reference>
<feature type="region of interest" description="Disordered" evidence="4">
    <location>
        <begin position="171"/>
        <end position="206"/>
    </location>
</feature>
<gene>
    <name evidence="5" type="ORF">KFE25_003329</name>
</gene>
<dbReference type="GO" id="GO:0003723">
    <property type="term" value="F:RNA binding"/>
    <property type="evidence" value="ECO:0007669"/>
    <property type="project" value="InterPro"/>
</dbReference>
<dbReference type="GO" id="GO:0005829">
    <property type="term" value="C:cytosol"/>
    <property type="evidence" value="ECO:0007669"/>
    <property type="project" value="TreeGrafter"/>
</dbReference>
<evidence type="ECO:0000256" key="1">
    <source>
        <dbReference type="ARBA" id="ARBA00008080"/>
    </source>
</evidence>
<dbReference type="GO" id="GO:0006412">
    <property type="term" value="P:translation"/>
    <property type="evidence" value="ECO:0007669"/>
    <property type="project" value="InterPro"/>
</dbReference>
<dbReference type="InterPro" id="IPR001892">
    <property type="entry name" value="Ribosomal_uS13"/>
</dbReference>
<evidence type="ECO:0000256" key="2">
    <source>
        <dbReference type="ARBA" id="ARBA00022980"/>
    </source>
</evidence>